<evidence type="ECO:0000256" key="3">
    <source>
        <dbReference type="ARBA" id="ARBA00022777"/>
    </source>
</evidence>
<sequence length="109" mass="12924">MKYIESSSKKETELELLTCYLRDIEELIKTFRAERHENMQTIQSLAFLGKYEELKQYLNKIVGNYRSIEKILRLGDTALTALINVKIEMMRRNNINFEVKYNGLGIYHT</sequence>
<accession>A0A3G2R3W4</accession>
<keyword evidence="6" id="KW-1185">Reference proteome</keyword>
<gene>
    <name evidence="5" type="ORF">D2962_05555</name>
</gene>
<organism evidence="5 6">
    <name type="scientific">Biomaibacter acetigenes</name>
    <dbReference type="NCBI Taxonomy" id="2316383"/>
    <lineage>
        <taxon>Bacteria</taxon>
        <taxon>Bacillati</taxon>
        <taxon>Bacillota</taxon>
        <taxon>Clostridia</taxon>
        <taxon>Thermosediminibacterales</taxon>
        <taxon>Tepidanaerobacteraceae</taxon>
        <taxon>Biomaibacter</taxon>
    </lineage>
</organism>
<dbReference type="Gene3D" id="1.10.287.130">
    <property type="match status" value="1"/>
</dbReference>
<dbReference type="InterPro" id="IPR039506">
    <property type="entry name" value="SPOB_a"/>
</dbReference>
<evidence type="ECO:0000313" key="5">
    <source>
        <dbReference type="EMBL" id="AYO30150.1"/>
    </source>
</evidence>
<dbReference type="EMBL" id="CP033169">
    <property type="protein sequence ID" value="AYO30150.1"/>
    <property type="molecule type" value="Genomic_DNA"/>
</dbReference>
<proteinExistence type="predicted"/>
<protein>
    <recommendedName>
        <fullName evidence="4">SpoOB alpha-helical domain-containing protein</fullName>
    </recommendedName>
</protein>
<keyword evidence="3" id="KW-0418">Kinase</keyword>
<name>A0A3G2R3W4_9FIRM</name>
<evidence type="ECO:0000256" key="1">
    <source>
        <dbReference type="ARBA" id="ARBA00022553"/>
    </source>
</evidence>
<dbReference type="GO" id="GO:0000155">
    <property type="term" value="F:phosphorelay sensor kinase activity"/>
    <property type="evidence" value="ECO:0007669"/>
    <property type="project" value="InterPro"/>
</dbReference>
<evidence type="ECO:0000259" key="4">
    <source>
        <dbReference type="Pfam" id="PF14689"/>
    </source>
</evidence>
<keyword evidence="2" id="KW-0808">Transferase</keyword>
<evidence type="ECO:0000256" key="2">
    <source>
        <dbReference type="ARBA" id="ARBA00022679"/>
    </source>
</evidence>
<dbReference type="Proteomes" id="UP000280960">
    <property type="component" value="Chromosome"/>
</dbReference>
<reference evidence="5 6" key="1">
    <citation type="submission" date="2018-10" db="EMBL/GenBank/DDBJ databases">
        <authorList>
            <person name="Zhang X."/>
        </authorList>
    </citation>
    <scope>NUCLEOTIDE SEQUENCE [LARGE SCALE GENOMIC DNA]</scope>
    <source>
        <strain evidence="5 6">SK-G1</strain>
    </source>
</reference>
<dbReference type="SUPFAM" id="SSF55890">
    <property type="entry name" value="Sporulation response regulatory protein Spo0B"/>
    <property type="match status" value="1"/>
</dbReference>
<keyword evidence="1" id="KW-0597">Phosphoprotein</keyword>
<dbReference type="InterPro" id="IPR016120">
    <property type="entry name" value="Sig_transdc_His_kin_SpoOB"/>
</dbReference>
<dbReference type="Pfam" id="PF14689">
    <property type="entry name" value="SPOB_a"/>
    <property type="match status" value="1"/>
</dbReference>
<feature type="domain" description="SpoOB alpha-helical" evidence="4">
    <location>
        <begin position="21"/>
        <end position="74"/>
    </location>
</feature>
<evidence type="ECO:0000313" key="6">
    <source>
        <dbReference type="Proteomes" id="UP000280960"/>
    </source>
</evidence>
<dbReference type="AlphaFoldDB" id="A0A3G2R3W4"/>
<dbReference type="KEGG" id="bacg:D2962_05555"/>